<evidence type="ECO:0000256" key="3">
    <source>
        <dbReference type="ARBA" id="ARBA00022630"/>
    </source>
</evidence>
<dbReference type="Gene3D" id="3.40.109.10">
    <property type="entry name" value="NADH Oxidase"/>
    <property type="match status" value="1"/>
</dbReference>
<keyword evidence="8" id="KW-1185">Reference proteome</keyword>
<evidence type="ECO:0000313" key="8">
    <source>
        <dbReference type="Proteomes" id="UP000464013"/>
    </source>
</evidence>
<dbReference type="AlphaFoldDB" id="A0A6I6SHR8"/>
<dbReference type="InterPro" id="IPR029479">
    <property type="entry name" value="Nitroreductase"/>
</dbReference>
<name>A0A6I6SHR8_9GAMM</name>
<protein>
    <submittedName>
        <fullName evidence="7">NAD(P)H-dependent oxidoreductase</fullName>
    </submittedName>
</protein>
<evidence type="ECO:0000259" key="6">
    <source>
        <dbReference type="Pfam" id="PF00881"/>
    </source>
</evidence>
<proteinExistence type="inferred from homology"/>
<dbReference type="InterPro" id="IPR000415">
    <property type="entry name" value="Nitroreductase-like"/>
</dbReference>
<dbReference type="KEGG" id="htx:EKK97_04895"/>
<dbReference type="OrthoDB" id="9809288at2"/>
<dbReference type="PANTHER" id="PTHR43673:SF2">
    <property type="entry name" value="NITROREDUCTASE"/>
    <property type="match status" value="1"/>
</dbReference>
<comment type="similarity">
    <text evidence="2">Belongs to the nitroreductase family.</text>
</comment>
<feature type="domain" description="Nitroreductase" evidence="6">
    <location>
        <begin position="9"/>
        <end position="185"/>
    </location>
</feature>
<keyword evidence="3" id="KW-0285">Flavoprotein</keyword>
<comment type="cofactor">
    <cofactor evidence="1">
        <name>FMN</name>
        <dbReference type="ChEBI" id="CHEBI:58210"/>
    </cofactor>
</comment>
<dbReference type="Pfam" id="PF00881">
    <property type="entry name" value="Nitroreductase"/>
    <property type="match status" value="1"/>
</dbReference>
<dbReference type="Proteomes" id="UP000464013">
    <property type="component" value="Chromosome"/>
</dbReference>
<dbReference type="PANTHER" id="PTHR43673">
    <property type="entry name" value="NAD(P)H NITROREDUCTASE YDGI-RELATED"/>
    <property type="match status" value="1"/>
</dbReference>
<evidence type="ECO:0000256" key="2">
    <source>
        <dbReference type="ARBA" id="ARBA00007118"/>
    </source>
</evidence>
<reference evidence="7 8" key="1">
    <citation type="submission" date="2019-01" db="EMBL/GenBank/DDBJ databases">
        <title>Complete genome of a denitifying bacterium Halomons sp. BC-M4-5.</title>
        <authorList>
            <person name="Wang L."/>
            <person name="Shao Z."/>
        </authorList>
    </citation>
    <scope>NUCLEOTIDE SEQUENCE [LARGE SCALE GENOMIC DNA]</scope>
    <source>
        <strain evidence="7 8">BC-M4-5</strain>
    </source>
</reference>
<accession>A0A6I6SHR8</accession>
<evidence type="ECO:0000256" key="4">
    <source>
        <dbReference type="ARBA" id="ARBA00022643"/>
    </source>
</evidence>
<organism evidence="7 8">
    <name type="scientific">Billgrantia tianxiuensis</name>
    <dbReference type="NCBI Taxonomy" id="2497861"/>
    <lineage>
        <taxon>Bacteria</taxon>
        <taxon>Pseudomonadati</taxon>
        <taxon>Pseudomonadota</taxon>
        <taxon>Gammaproteobacteria</taxon>
        <taxon>Oceanospirillales</taxon>
        <taxon>Halomonadaceae</taxon>
        <taxon>Billgrantia</taxon>
    </lineage>
</organism>
<keyword evidence="4" id="KW-0288">FMN</keyword>
<dbReference type="GO" id="GO:0016491">
    <property type="term" value="F:oxidoreductase activity"/>
    <property type="evidence" value="ECO:0007669"/>
    <property type="project" value="UniProtKB-KW"/>
</dbReference>
<dbReference type="RefSeq" id="WP_159549761.1">
    <property type="nucleotide sequence ID" value="NZ_CP035042.1"/>
</dbReference>
<keyword evidence="5" id="KW-0560">Oxidoreductase</keyword>
<evidence type="ECO:0000256" key="5">
    <source>
        <dbReference type="ARBA" id="ARBA00023002"/>
    </source>
</evidence>
<dbReference type="EMBL" id="CP035042">
    <property type="protein sequence ID" value="QHC49082.1"/>
    <property type="molecule type" value="Genomic_DNA"/>
</dbReference>
<evidence type="ECO:0000256" key="1">
    <source>
        <dbReference type="ARBA" id="ARBA00001917"/>
    </source>
</evidence>
<sequence length="213" mass="23379">MSLMEALHWRYAAKRMNGAEVPQATLDTILEAASLAPSSYGLQPYSVLVVQDPTLRERIRHAACNQPQVSECSHLLIFAIWTEVDGRHVDELIALTAAARGIDPEELEGYRQSLHAAVAGFTTPEARQQWAARQAYIALGTALTAAAAERVDASPMEGFDPPAMDALLGLEEQGLRSVVLLALGYRDTQQDRLAGQAKVRWPRERFVVEWSGA</sequence>
<evidence type="ECO:0000313" key="7">
    <source>
        <dbReference type="EMBL" id="QHC49082.1"/>
    </source>
</evidence>
<dbReference type="SUPFAM" id="SSF55469">
    <property type="entry name" value="FMN-dependent nitroreductase-like"/>
    <property type="match status" value="1"/>
</dbReference>
<gene>
    <name evidence="7" type="ORF">EKK97_04895</name>
</gene>